<evidence type="ECO:0000313" key="1">
    <source>
        <dbReference type="EMBL" id="MET4577629.1"/>
    </source>
</evidence>
<comment type="caution">
    <text evidence="1">The sequence shown here is derived from an EMBL/GenBank/DDBJ whole genome shotgun (WGS) entry which is preliminary data.</text>
</comment>
<keyword evidence="2" id="KW-1185">Reference proteome</keyword>
<gene>
    <name evidence="1" type="ORF">ABIE13_002740</name>
</gene>
<sequence>MKNGPLAPPLRVVRCPPKGVLFILGAALR</sequence>
<reference evidence="1 2" key="1">
    <citation type="submission" date="2024-06" db="EMBL/GenBank/DDBJ databases">
        <title>Sorghum-associated microbial communities from plants grown in Nebraska, USA.</title>
        <authorList>
            <person name="Schachtman D."/>
        </authorList>
    </citation>
    <scope>NUCLEOTIDE SEQUENCE [LARGE SCALE GENOMIC DNA]</scope>
    <source>
        <strain evidence="1 2">2709</strain>
    </source>
</reference>
<protein>
    <submittedName>
        <fullName evidence="1">Uncharacterized protein</fullName>
    </submittedName>
</protein>
<accession>A0ABV2Q9E5</accession>
<evidence type="ECO:0000313" key="2">
    <source>
        <dbReference type="Proteomes" id="UP001549320"/>
    </source>
</evidence>
<dbReference type="Proteomes" id="UP001549320">
    <property type="component" value="Unassembled WGS sequence"/>
</dbReference>
<dbReference type="EMBL" id="JBEPSH010000005">
    <property type="protein sequence ID" value="MET4577629.1"/>
    <property type="molecule type" value="Genomic_DNA"/>
</dbReference>
<name>A0ABV2Q9E5_9BURK</name>
<proteinExistence type="predicted"/>
<organism evidence="1 2">
    <name type="scientific">Ottowia thiooxydans</name>
    <dbReference type="NCBI Taxonomy" id="219182"/>
    <lineage>
        <taxon>Bacteria</taxon>
        <taxon>Pseudomonadati</taxon>
        <taxon>Pseudomonadota</taxon>
        <taxon>Betaproteobacteria</taxon>
        <taxon>Burkholderiales</taxon>
        <taxon>Comamonadaceae</taxon>
        <taxon>Ottowia</taxon>
    </lineage>
</organism>